<evidence type="ECO:0000256" key="1">
    <source>
        <dbReference type="ARBA" id="ARBA00000032"/>
    </source>
</evidence>
<keyword evidence="10" id="KW-1185">Reference proteome</keyword>
<name>A0A811KDZ8_BURXY</name>
<evidence type="ECO:0000256" key="4">
    <source>
        <dbReference type="ARBA" id="ARBA00022729"/>
    </source>
</evidence>
<evidence type="ECO:0000313" key="10">
    <source>
        <dbReference type="Proteomes" id="UP000659654"/>
    </source>
</evidence>
<dbReference type="SUPFAM" id="SSF53254">
    <property type="entry name" value="Phosphoglycerate mutase-like"/>
    <property type="match status" value="1"/>
</dbReference>
<dbReference type="PANTHER" id="PTHR11567:SF211">
    <property type="entry name" value="PROSTATIC ACID PHOSPHATASE"/>
    <property type="match status" value="1"/>
</dbReference>
<dbReference type="InterPro" id="IPR000560">
    <property type="entry name" value="His_Pase_clade-2"/>
</dbReference>
<evidence type="ECO:0000256" key="6">
    <source>
        <dbReference type="ARBA" id="ARBA00023157"/>
    </source>
</evidence>
<reference evidence="9" key="1">
    <citation type="submission" date="2020-09" db="EMBL/GenBank/DDBJ databases">
        <authorList>
            <person name="Kikuchi T."/>
        </authorList>
    </citation>
    <scope>NUCLEOTIDE SEQUENCE</scope>
    <source>
        <strain evidence="9">Ka4C1</strain>
    </source>
</reference>
<keyword evidence="4 8" id="KW-0732">Signal</keyword>
<dbReference type="OrthoDB" id="258392at2759"/>
<proteinExistence type="inferred from homology"/>
<comment type="similarity">
    <text evidence="2">Belongs to the histidine acid phosphatase family.</text>
</comment>
<protein>
    <recommendedName>
        <fullName evidence="3">acid phosphatase</fullName>
        <ecNumber evidence="3">3.1.3.2</ecNumber>
    </recommendedName>
</protein>
<gene>
    <name evidence="9" type="ORF">BXYJ_LOCUS3031</name>
</gene>
<dbReference type="Proteomes" id="UP000582659">
    <property type="component" value="Unassembled WGS sequence"/>
</dbReference>
<keyword evidence="5" id="KW-0378">Hydrolase</keyword>
<comment type="caution">
    <text evidence="9">The sequence shown here is derived from an EMBL/GenBank/DDBJ whole genome shotgun (WGS) entry which is preliminary data.</text>
</comment>
<dbReference type="CDD" id="cd07061">
    <property type="entry name" value="HP_HAP_like"/>
    <property type="match status" value="1"/>
</dbReference>
<keyword evidence="6" id="KW-1015">Disulfide bond</keyword>
<dbReference type="AlphaFoldDB" id="A0A811KDZ8"/>
<evidence type="ECO:0000313" key="9">
    <source>
        <dbReference type="EMBL" id="CAD5213440.1"/>
    </source>
</evidence>
<evidence type="ECO:0000256" key="8">
    <source>
        <dbReference type="SAM" id="SignalP"/>
    </source>
</evidence>
<dbReference type="SMR" id="A0A811KDZ8"/>
<organism evidence="9 10">
    <name type="scientific">Bursaphelenchus xylophilus</name>
    <name type="common">Pinewood nematode worm</name>
    <name type="synonym">Aphelenchoides xylophilus</name>
    <dbReference type="NCBI Taxonomy" id="6326"/>
    <lineage>
        <taxon>Eukaryota</taxon>
        <taxon>Metazoa</taxon>
        <taxon>Ecdysozoa</taxon>
        <taxon>Nematoda</taxon>
        <taxon>Chromadorea</taxon>
        <taxon>Rhabditida</taxon>
        <taxon>Tylenchina</taxon>
        <taxon>Tylenchomorpha</taxon>
        <taxon>Aphelenchoidea</taxon>
        <taxon>Aphelenchoididae</taxon>
        <taxon>Bursaphelenchus</taxon>
    </lineage>
</organism>
<dbReference type="InterPro" id="IPR050645">
    <property type="entry name" value="Histidine_acid_phosphatase"/>
</dbReference>
<evidence type="ECO:0000256" key="7">
    <source>
        <dbReference type="ARBA" id="ARBA00023180"/>
    </source>
</evidence>
<dbReference type="Pfam" id="PF00328">
    <property type="entry name" value="His_Phos_2"/>
    <property type="match status" value="1"/>
</dbReference>
<keyword evidence="7" id="KW-0325">Glycoprotein</keyword>
<feature type="chain" id="PRO_5036221010" description="acid phosphatase" evidence="8">
    <location>
        <begin position="17"/>
        <end position="461"/>
    </location>
</feature>
<dbReference type="GO" id="GO:0003993">
    <property type="term" value="F:acid phosphatase activity"/>
    <property type="evidence" value="ECO:0007669"/>
    <property type="project" value="UniProtKB-EC"/>
</dbReference>
<dbReference type="InterPro" id="IPR029033">
    <property type="entry name" value="His_PPase_superfam"/>
</dbReference>
<dbReference type="PANTHER" id="PTHR11567">
    <property type="entry name" value="ACID PHOSPHATASE-RELATED"/>
    <property type="match status" value="1"/>
</dbReference>
<comment type="catalytic activity">
    <reaction evidence="1">
        <text>a phosphate monoester + H2O = an alcohol + phosphate</text>
        <dbReference type="Rhea" id="RHEA:15017"/>
        <dbReference type="ChEBI" id="CHEBI:15377"/>
        <dbReference type="ChEBI" id="CHEBI:30879"/>
        <dbReference type="ChEBI" id="CHEBI:43474"/>
        <dbReference type="ChEBI" id="CHEBI:67140"/>
        <dbReference type="EC" id="3.1.3.2"/>
    </reaction>
</comment>
<dbReference type="EMBL" id="CAJFDI010000002">
    <property type="protein sequence ID" value="CAD5213440.1"/>
    <property type="molecule type" value="Genomic_DNA"/>
</dbReference>
<sequence>MFAFYLLYISLVNANAVIPSVFRNRLLRSVNQHGHGELVFAHAVWRHGDRMPDRDMPKFGVKWPLPTGEMSVLGMEQQFKLGEKLRTRYVETEKLISPYFNSEEIYVRSTDKNRTLQSASITMMGMYGPNVRKGTDVPDYSPWPAGFVAIPVHTVEYSTDYVANVNRKCPRLRKLLRTIYYETPEGRNISMDPENKILFQYLSEQSGKPIDMFNFWSINDYAMVSRIHNVSLSITEDSLFEQIQRIDDRIDRLQFGIGLQPFKGVDLKLDMAKVRGSPMLFEILERMNRKVFCRETEKEKMSDEQKDMCKRMDKLKFYAYSAHDMTISALFAIFGFPAPNFDEIGLPCYSTAVTIELRRINQKYVVRVLFWPANKDKFQDITSHIKGCEGECTLKQFNERAEIYRVDDIKELCNTPLFPNSTDKDSNDPNDPRIPVLSSGNLRSYSILVMISAFLFNSFGL</sequence>
<feature type="signal peptide" evidence="8">
    <location>
        <begin position="1"/>
        <end position="16"/>
    </location>
</feature>
<dbReference type="EMBL" id="CAJFCV020000002">
    <property type="protein sequence ID" value="CAG9092579.1"/>
    <property type="molecule type" value="Genomic_DNA"/>
</dbReference>
<evidence type="ECO:0000256" key="3">
    <source>
        <dbReference type="ARBA" id="ARBA00012646"/>
    </source>
</evidence>
<dbReference type="InterPro" id="IPR033379">
    <property type="entry name" value="Acid_Pase_AS"/>
</dbReference>
<accession>A0A811KDZ8</accession>
<dbReference type="Gene3D" id="3.40.50.1240">
    <property type="entry name" value="Phosphoglycerate mutase-like"/>
    <property type="match status" value="1"/>
</dbReference>
<evidence type="ECO:0000256" key="2">
    <source>
        <dbReference type="ARBA" id="ARBA00005375"/>
    </source>
</evidence>
<evidence type="ECO:0000256" key="5">
    <source>
        <dbReference type="ARBA" id="ARBA00022801"/>
    </source>
</evidence>
<dbReference type="Proteomes" id="UP000659654">
    <property type="component" value="Unassembled WGS sequence"/>
</dbReference>
<dbReference type="EC" id="3.1.3.2" evidence="3"/>
<dbReference type="PROSITE" id="PS00616">
    <property type="entry name" value="HIS_ACID_PHOSPHAT_1"/>
    <property type="match status" value="1"/>
</dbReference>